<evidence type="ECO:0000256" key="1">
    <source>
        <dbReference type="SAM" id="MobiDB-lite"/>
    </source>
</evidence>
<feature type="compositionally biased region" description="Polar residues" evidence="1">
    <location>
        <begin position="21"/>
        <end position="32"/>
    </location>
</feature>
<proteinExistence type="predicted"/>
<comment type="caution">
    <text evidence="2">The sequence shown here is derived from an EMBL/GenBank/DDBJ whole genome shotgun (WGS) entry which is preliminary data.</text>
</comment>
<dbReference type="OrthoDB" id="3034725at2759"/>
<reference evidence="2 3" key="1">
    <citation type="submission" date="2020-07" db="EMBL/GenBank/DDBJ databases">
        <title>Comparative genomics of pyrophilous fungi reveals a link between fire events and developmental genes.</title>
        <authorList>
            <consortium name="DOE Joint Genome Institute"/>
            <person name="Steindorff A.S."/>
            <person name="Carver A."/>
            <person name="Calhoun S."/>
            <person name="Stillman K."/>
            <person name="Liu H."/>
            <person name="Lipzen A."/>
            <person name="Pangilinan J."/>
            <person name="Labutti K."/>
            <person name="Bruns T.D."/>
            <person name="Grigoriev I.V."/>
        </authorList>
    </citation>
    <scope>NUCLEOTIDE SEQUENCE [LARGE SCALE GENOMIC DNA]</scope>
    <source>
        <strain evidence="2 3">CBS 144469</strain>
    </source>
</reference>
<feature type="non-terminal residue" evidence="2">
    <location>
        <position position="1"/>
    </location>
</feature>
<name>A0A8H6H9L8_9AGAR</name>
<sequence length="173" mass="19566">KYLEDWGKNQGGFSTEGKSRNPWNSPSSVGTQNRFTISSPLFQKRTGFNVTDDKYMVDYDVHPWVARACVPYNPSWIPNPTLARFLHRKPNDVLVDILNSTNPKLVPGDLVVATFKVSFSASGTYWQMSFMPIQVIRMGQISAKTLGKVRDNEDTARLELPRVGERLKVFRGA</sequence>
<keyword evidence="3" id="KW-1185">Reference proteome</keyword>
<dbReference type="AlphaFoldDB" id="A0A8H6H9L8"/>
<feature type="region of interest" description="Disordered" evidence="1">
    <location>
        <begin position="1"/>
        <end position="32"/>
    </location>
</feature>
<protein>
    <submittedName>
        <fullName evidence="2">Uncharacterized protein</fullName>
    </submittedName>
</protein>
<evidence type="ECO:0000313" key="3">
    <source>
        <dbReference type="Proteomes" id="UP000521943"/>
    </source>
</evidence>
<organism evidence="2 3">
    <name type="scientific">Ephemerocybe angulata</name>
    <dbReference type="NCBI Taxonomy" id="980116"/>
    <lineage>
        <taxon>Eukaryota</taxon>
        <taxon>Fungi</taxon>
        <taxon>Dikarya</taxon>
        <taxon>Basidiomycota</taxon>
        <taxon>Agaricomycotina</taxon>
        <taxon>Agaricomycetes</taxon>
        <taxon>Agaricomycetidae</taxon>
        <taxon>Agaricales</taxon>
        <taxon>Agaricineae</taxon>
        <taxon>Psathyrellaceae</taxon>
        <taxon>Ephemerocybe</taxon>
    </lineage>
</organism>
<dbReference type="EMBL" id="JACGCI010000161">
    <property type="protein sequence ID" value="KAF6742989.1"/>
    <property type="molecule type" value="Genomic_DNA"/>
</dbReference>
<accession>A0A8H6H9L8</accession>
<evidence type="ECO:0000313" key="2">
    <source>
        <dbReference type="EMBL" id="KAF6742989.1"/>
    </source>
</evidence>
<gene>
    <name evidence="2" type="ORF">DFP72DRAFT_829122</name>
</gene>
<dbReference type="Proteomes" id="UP000521943">
    <property type="component" value="Unassembled WGS sequence"/>
</dbReference>